<evidence type="ECO:0000259" key="1">
    <source>
        <dbReference type="Pfam" id="PF00534"/>
    </source>
</evidence>
<dbReference type="InterPro" id="IPR028098">
    <property type="entry name" value="Glyco_trans_4-like_N"/>
</dbReference>
<dbReference type="AlphaFoldDB" id="A0A1M6AMJ4"/>
<dbReference type="STRING" id="579105.SAMN04488096_101344"/>
<dbReference type="OrthoDB" id="596635at2"/>
<dbReference type="CDD" id="cd03801">
    <property type="entry name" value="GT4_PimA-like"/>
    <property type="match status" value="1"/>
</dbReference>
<protein>
    <submittedName>
        <fullName evidence="3">Colanic acid/amylovoran biosynthesis glycosyltransferase</fullName>
    </submittedName>
</protein>
<evidence type="ECO:0000313" key="4">
    <source>
        <dbReference type="Proteomes" id="UP000184225"/>
    </source>
</evidence>
<evidence type="ECO:0000259" key="2">
    <source>
        <dbReference type="Pfam" id="PF13477"/>
    </source>
</evidence>
<dbReference type="Proteomes" id="UP000184225">
    <property type="component" value="Unassembled WGS sequence"/>
</dbReference>
<evidence type="ECO:0000313" key="3">
    <source>
        <dbReference type="EMBL" id="SHI37665.1"/>
    </source>
</evidence>
<dbReference type="Gene3D" id="3.40.50.2000">
    <property type="entry name" value="Glycogen Phosphorylase B"/>
    <property type="match status" value="2"/>
</dbReference>
<keyword evidence="4" id="KW-1185">Reference proteome</keyword>
<dbReference type="PANTHER" id="PTHR45947">
    <property type="entry name" value="SULFOQUINOVOSYL TRANSFERASE SQD2"/>
    <property type="match status" value="1"/>
</dbReference>
<dbReference type="EMBL" id="FQYY01000001">
    <property type="protein sequence ID" value="SHI37665.1"/>
    <property type="molecule type" value="Genomic_DNA"/>
</dbReference>
<dbReference type="PANTHER" id="PTHR45947:SF3">
    <property type="entry name" value="SULFOQUINOVOSYL TRANSFERASE SQD2"/>
    <property type="match status" value="1"/>
</dbReference>
<organism evidence="3 4">
    <name type="scientific">Mesonia phycicola</name>
    <dbReference type="NCBI Taxonomy" id="579105"/>
    <lineage>
        <taxon>Bacteria</taxon>
        <taxon>Pseudomonadati</taxon>
        <taxon>Bacteroidota</taxon>
        <taxon>Flavobacteriia</taxon>
        <taxon>Flavobacteriales</taxon>
        <taxon>Flavobacteriaceae</taxon>
        <taxon>Mesonia</taxon>
    </lineage>
</organism>
<proteinExistence type="predicted"/>
<dbReference type="SUPFAM" id="SSF53756">
    <property type="entry name" value="UDP-Glycosyltransferase/glycogen phosphorylase"/>
    <property type="match status" value="1"/>
</dbReference>
<dbReference type="Pfam" id="PF13477">
    <property type="entry name" value="Glyco_trans_4_2"/>
    <property type="match status" value="1"/>
</dbReference>
<accession>A0A1M6AMJ4</accession>
<gene>
    <name evidence="3" type="ORF">SAMN04488096_101344</name>
</gene>
<keyword evidence="3" id="KW-0808">Transferase</keyword>
<dbReference type="Pfam" id="PF00534">
    <property type="entry name" value="Glycos_transf_1"/>
    <property type="match status" value="1"/>
</dbReference>
<name>A0A1M6AMJ4_9FLAO</name>
<dbReference type="InterPro" id="IPR001296">
    <property type="entry name" value="Glyco_trans_1"/>
</dbReference>
<feature type="domain" description="Glycosyltransferase subfamily 4-like N-terminal" evidence="2">
    <location>
        <begin position="28"/>
        <end position="134"/>
    </location>
</feature>
<sequence length="384" mass="43185">MKIIIFDGTFETTAFIRRLLIGLVDSKHKVYVLGFNTKLKNRIDGVEYVSLGANDQKKKLLLTSLQLQKFSLSCFINILKGNRKALQKTNLKVVLQQIKPDIIHAQWNSILPWLAPVLKSQVIPVVLSQRGYHTNVRPFVNENNFSYLKEIYPELAGIHSVSKAIEKKGNLIGVPSITNQVVHTGLDFSKFPSLSLYKKRDTLHILSVGRTHWIKGYDIALKACALLKKNGVPFTYTIIGGEGEEELLFFKSIFHLDQEVTLLGRVSQEEVYQKMQECSLLLLPSIEEGIANVVVEAMALGTPVISTDCGGMTELITHEKEGWIVPKRNTEAMATSIQSFSKLKVEEIEKVRKAARQKVEADFNEEQMVTGMINLYKNVLNGKA</sequence>
<dbReference type="GO" id="GO:0016757">
    <property type="term" value="F:glycosyltransferase activity"/>
    <property type="evidence" value="ECO:0007669"/>
    <property type="project" value="InterPro"/>
</dbReference>
<reference evidence="3 4" key="1">
    <citation type="submission" date="2016-11" db="EMBL/GenBank/DDBJ databases">
        <authorList>
            <person name="Jaros S."/>
            <person name="Januszkiewicz K."/>
            <person name="Wedrychowicz H."/>
        </authorList>
    </citation>
    <scope>NUCLEOTIDE SEQUENCE [LARGE SCALE GENOMIC DNA]</scope>
    <source>
        <strain evidence="3 4">DSM 21425</strain>
    </source>
</reference>
<dbReference type="InterPro" id="IPR050194">
    <property type="entry name" value="Glycosyltransferase_grp1"/>
</dbReference>
<feature type="domain" description="Glycosyl transferase family 1" evidence="1">
    <location>
        <begin position="201"/>
        <end position="357"/>
    </location>
</feature>
<dbReference type="RefSeq" id="WP_073147595.1">
    <property type="nucleotide sequence ID" value="NZ_FQYY01000001.1"/>
</dbReference>